<keyword evidence="2 5" id="KW-0812">Transmembrane</keyword>
<name>A0A1X9YSF6_9BACT</name>
<proteinExistence type="inferred from homology"/>
<keyword evidence="4 5" id="KW-0472">Membrane</keyword>
<accession>A0A1X9YSF6</accession>
<dbReference type="STRING" id="709015.GCA_000472485_02122"/>
<gene>
    <name evidence="6" type="ORF">CA264_10515</name>
</gene>
<feature type="transmembrane region" description="Helical" evidence="5">
    <location>
        <begin position="230"/>
        <end position="248"/>
    </location>
</feature>
<dbReference type="RefSeq" id="WP_025606985.1">
    <property type="nucleotide sequence ID" value="NZ_CP021235.1"/>
</dbReference>
<feature type="transmembrane region" description="Helical" evidence="5">
    <location>
        <begin position="204"/>
        <end position="223"/>
    </location>
</feature>
<evidence type="ECO:0000256" key="2">
    <source>
        <dbReference type="ARBA" id="ARBA00022692"/>
    </source>
</evidence>
<evidence type="ECO:0000256" key="1">
    <source>
        <dbReference type="ARBA" id="ARBA00004141"/>
    </source>
</evidence>
<feature type="transmembrane region" description="Helical" evidence="5">
    <location>
        <begin position="96"/>
        <end position="118"/>
    </location>
</feature>
<feature type="transmembrane region" description="Helical" evidence="5">
    <location>
        <begin position="172"/>
        <end position="192"/>
    </location>
</feature>
<feature type="transmembrane region" description="Helical" evidence="5">
    <location>
        <begin position="42"/>
        <end position="60"/>
    </location>
</feature>
<dbReference type="PANTHER" id="PTHR43701">
    <property type="entry name" value="MEMBRANE TRANSPORTER PROTEIN MJ0441-RELATED"/>
    <property type="match status" value="1"/>
</dbReference>
<dbReference type="AlphaFoldDB" id="A0A1X9YSF6"/>
<comment type="similarity">
    <text evidence="5">Belongs to the 4-toluene sulfonate uptake permease (TSUP) (TC 2.A.102) family.</text>
</comment>
<protein>
    <recommendedName>
        <fullName evidence="5">Probable membrane transporter protein</fullName>
    </recommendedName>
</protein>
<keyword evidence="7" id="KW-1185">Reference proteome</keyword>
<dbReference type="Proteomes" id="UP000266292">
    <property type="component" value="Chromosome"/>
</dbReference>
<feature type="transmembrane region" description="Helical" evidence="5">
    <location>
        <begin position="6"/>
        <end position="35"/>
    </location>
</feature>
<evidence type="ECO:0000313" key="6">
    <source>
        <dbReference type="EMBL" id="ARS35840.1"/>
    </source>
</evidence>
<dbReference type="InterPro" id="IPR051598">
    <property type="entry name" value="TSUP/Inactive_protease-like"/>
</dbReference>
<feature type="transmembrane region" description="Helical" evidence="5">
    <location>
        <begin position="72"/>
        <end position="89"/>
    </location>
</feature>
<evidence type="ECO:0000256" key="5">
    <source>
        <dbReference type="RuleBase" id="RU363041"/>
    </source>
</evidence>
<evidence type="ECO:0000313" key="7">
    <source>
        <dbReference type="Proteomes" id="UP000266292"/>
    </source>
</evidence>
<keyword evidence="5" id="KW-1003">Cell membrane</keyword>
<dbReference type="OrthoDB" id="560496at2"/>
<comment type="subcellular location">
    <subcellularLocation>
        <location evidence="5">Cell membrane</location>
        <topology evidence="5">Multi-pass membrane protein</topology>
    </subcellularLocation>
    <subcellularLocation>
        <location evidence="1">Membrane</location>
        <topology evidence="1">Multi-pass membrane protein</topology>
    </subcellularLocation>
</comment>
<sequence length="252" mass="26966">MQHWEIIALFFFIAFVYASVGFGGGSSYLAILALYSFPFKEIRLIALVCNIVVVTGGTILFVRHGQVNWRKIVPLVAVSVPLAYAGASLRIAQHTFFILLGICLLLAAVLLWIGNRAYTEKDTLAAAKKPAYVKDGALGGSIGFLSGMLGIGGGIFLSPVLNLARWDTPRRIAATASVFILVNSVSGIAGQLTHLPASINFERIGLLALAVFAGGQLGSRLAVIKFNHLVIRRMTAALIFVAGIEVLYKHLG</sequence>
<organism evidence="6 7">
    <name type="scientific">Pontibacter actiniarum</name>
    <dbReference type="NCBI Taxonomy" id="323450"/>
    <lineage>
        <taxon>Bacteria</taxon>
        <taxon>Pseudomonadati</taxon>
        <taxon>Bacteroidota</taxon>
        <taxon>Cytophagia</taxon>
        <taxon>Cytophagales</taxon>
        <taxon>Hymenobacteraceae</taxon>
        <taxon>Pontibacter</taxon>
    </lineage>
</organism>
<evidence type="ECO:0000256" key="4">
    <source>
        <dbReference type="ARBA" id="ARBA00023136"/>
    </source>
</evidence>
<dbReference type="EMBL" id="CP021235">
    <property type="protein sequence ID" value="ARS35840.1"/>
    <property type="molecule type" value="Genomic_DNA"/>
</dbReference>
<keyword evidence="3 5" id="KW-1133">Transmembrane helix</keyword>
<dbReference type="InterPro" id="IPR002781">
    <property type="entry name" value="TM_pro_TauE-like"/>
</dbReference>
<reference evidence="7" key="1">
    <citation type="submission" date="2017-05" db="EMBL/GenBank/DDBJ databases">
        <authorList>
            <person name="Ray J."/>
            <person name="Price M."/>
            <person name="Deutschbauer A."/>
        </authorList>
    </citation>
    <scope>NUCLEOTIDE SEQUENCE [LARGE SCALE GENOMIC DNA]</scope>
    <source>
        <strain evidence="7">DSM 19842</strain>
    </source>
</reference>
<evidence type="ECO:0000256" key="3">
    <source>
        <dbReference type="ARBA" id="ARBA00022989"/>
    </source>
</evidence>
<dbReference type="KEGG" id="pact:CA264_10515"/>
<dbReference type="GO" id="GO:0005886">
    <property type="term" value="C:plasma membrane"/>
    <property type="evidence" value="ECO:0007669"/>
    <property type="project" value="UniProtKB-SubCell"/>
</dbReference>
<feature type="transmembrane region" description="Helical" evidence="5">
    <location>
        <begin position="138"/>
        <end position="160"/>
    </location>
</feature>
<dbReference type="PANTHER" id="PTHR43701:SF5">
    <property type="entry name" value="MEMBRANE TRANSPORTER PROTEIN-RELATED"/>
    <property type="match status" value="1"/>
</dbReference>
<dbReference type="Pfam" id="PF01925">
    <property type="entry name" value="TauE"/>
    <property type="match status" value="1"/>
</dbReference>